<evidence type="ECO:0000256" key="1">
    <source>
        <dbReference type="SAM" id="MobiDB-lite"/>
    </source>
</evidence>
<evidence type="ECO:0008006" key="4">
    <source>
        <dbReference type="Google" id="ProtNLM"/>
    </source>
</evidence>
<dbReference type="Proteomes" id="UP000693972">
    <property type="component" value="Unassembled WGS sequence"/>
</dbReference>
<dbReference type="AlphaFoldDB" id="A0A975TUB9"/>
<feature type="region of interest" description="Disordered" evidence="1">
    <location>
        <begin position="132"/>
        <end position="155"/>
    </location>
</feature>
<dbReference type="RefSeq" id="WP_257894292.1">
    <property type="nucleotide sequence ID" value="NZ_JAIMBW010000001.1"/>
</dbReference>
<proteinExistence type="predicted"/>
<dbReference type="EMBL" id="CP078073">
    <property type="protein sequence ID" value="QXL87415.1"/>
    <property type="molecule type" value="Genomic_DNA"/>
</dbReference>
<feature type="region of interest" description="Disordered" evidence="1">
    <location>
        <begin position="1"/>
        <end position="28"/>
    </location>
</feature>
<accession>A0A975TUB9</accession>
<dbReference type="EMBL" id="JAIMBW010000001">
    <property type="protein sequence ID" value="MBY4894785.1"/>
    <property type="molecule type" value="Genomic_DNA"/>
</dbReference>
<name>A0A975TUB9_9RHOB</name>
<feature type="compositionally biased region" description="Low complexity" evidence="1">
    <location>
        <begin position="139"/>
        <end position="155"/>
    </location>
</feature>
<gene>
    <name evidence="2" type="ORF">KUL25_18670</name>
</gene>
<organism evidence="2">
    <name type="scientific">Gymnodinialimonas phycosphaerae</name>
    <dbReference type="NCBI Taxonomy" id="2841589"/>
    <lineage>
        <taxon>Bacteria</taxon>
        <taxon>Pseudomonadati</taxon>
        <taxon>Pseudomonadota</taxon>
        <taxon>Alphaproteobacteria</taxon>
        <taxon>Rhodobacterales</taxon>
        <taxon>Paracoccaceae</taxon>
        <taxon>Gymnodinialimonas</taxon>
    </lineage>
</organism>
<keyword evidence="3" id="KW-1185">Reference proteome</keyword>
<evidence type="ECO:0000313" key="3">
    <source>
        <dbReference type="Proteomes" id="UP000693972"/>
    </source>
</evidence>
<sequence length="155" mass="17054">MPTECPRHSVSSIRTKVTPATAHDGKATTPMIPASAMELNHRDFVGAQTTRPATAELPRRGARDPSLSAFLRRPSLALPLFNIHSSILESAGLIWRKREGQFILYGMEQEQLAGHLWTFMQEVCPPSRALRREVRQEMDASAAPDDAASPDPTAP</sequence>
<protein>
    <recommendedName>
        <fullName evidence="4">ArsR family transcriptional regulator</fullName>
    </recommendedName>
</protein>
<evidence type="ECO:0000313" key="2">
    <source>
        <dbReference type="EMBL" id="QXL87415.1"/>
    </source>
</evidence>
<reference evidence="2 3" key="1">
    <citation type="submission" date="2021-07" db="EMBL/GenBank/DDBJ databases">
        <title>Karlodiniumbacter phycospheric gen. nov., sp. nov., a phycosphere bacterium isolated from karlodinium veneficum.</title>
        <authorList>
            <person name="Peng Y."/>
            <person name="Jiang L."/>
            <person name="Lee J."/>
        </authorList>
    </citation>
    <scope>NUCLEOTIDE SEQUENCE</scope>
    <source>
        <strain evidence="2 3">N5</strain>
    </source>
</reference>